<dbReference type="GO" id="GO:0016757">
    <property type="term" value="F:glycosyltransferase activity"/>
    <property type="evidence" value="ECO:0007669"/>
    <property type="project" value="UniProtKB-KW"/>
</dbReference>
<dbReference type="PATRIC" id="fig|859350.6.peg.114"/>
<dbReference type="EMBL" id="AEXL02000016">
    <property type="protein sequence ID" value="EIJ66905.1"/>
    <property type="molecule type" value="Genomic_DNA"/>
</dbReference>
<evidence type="ECO:0000313" key="5">
    <source>
        <dbReference type="EMBL" id="EIJ66905.1"/>
    </source>
</evidence>
<proteinExistence type="inferred from homology"/>
<dbReference type="PANTHER" id="PTHR43179:SF12">
    <property type="entry name" value="GALACTOFURANOSYLTRANSFERASE GLFT2"/>
    <property type="match status" value="1"/>
</dbReference>
<dbReference type="Gene3D" id="3.90.550.10">
    <property type="entry name" value="Spore Coat Polysaccharide Biosynthesis Protein SpsA, Chain A"/>
    <property type="match status" value="1"/>
</dbReference>
<dbReference type="PANTHER" id="PTHR43179">
    <property type="entry name" value="RHAMNOSYLTRANSFERASE WBBL"/>
    <property type="match status" value="1"/>
</dbReference>
<accession>I3D5B2</accession>
<evidence type="ECO:0000259" key="4">
    <source>
        <dbReference type="Pfam" id="PF00535"/>
    </source>
</evidence>
<keyword evidence="2 5" id="KW-0328">Glycosyltransferase</keyword>
<dbReference type="OrthoDB" id="46222at2157"/>
<keyword evidence="6" id="KW-1185">Reference proteome</keyword>
<comment type="caution">
    <text evidence="5">The sequence shown here is derived from an EMBL/GenBank/DDBJ whole genome shotgun (WGS) entry which is preliminary data.</text>
</comment>
<dbReference type="EC" id="2.4.-.-" evidence="5"/>
<name>I3D5B2_9ARCH</name>
<dbReference type="InterPro" id="IPR001173">
    <property type="entry name" value="Glyco_trans_2-like"/>
</dbReference>
<dbReference type="Proteomes" id="UP000003423">
    <property type="component" value="Unassembled WGS sequence"/>
</dbReference>
<dbReference type="SUPFAM" id="SSF53448">
    <property type="entry name" value="Nucleotide-diphospho-sugar transferases"/>
    <property type="match status" value="1"/>
</dbReference>
<protein>
    <submittedName>
        <fullName evidence="5">Glycosyltransferase, group 2 family protein</fullName>
        <ecNumber evidence="5">2.4.-.-</ecNumber>
    </submittedName>
</protein>
<evidence type="ECO:0000256" key="1">
    <source>
        <dbReference type="ARBA" id="ARBA00006739"/>
    </source>
</evidence>
<sequence length="348" mass="40091">MKEKESLISIIILNYNAGNLLLECVESIFNSNYNNLEVIVVDNVSNDNSHKICKEKFANIVLIENEKNLGYCGGNNIGIEHANGEFVVILNPDVIVESDWLNQLLIAFRKYGDGLYQPKILATTDHNTIISTGNMIQLFGFGFSRGKGEKDVGQFEKDEEVGYASGTCLFSSADIFRKIGNFDSFLFAYHDDLDLCWRGRLKGIKSFYVHKSIIYHPLEGYSFKWNSFKFFLMERNRLYCLKKNFSRKTIFKMLPSLILVEIAVTLFYLKKGFVSAKIKANLDILKNLNTISRNHNLIQKNRIVNDDEIIKKFVNKIEVPKWVIEKENNNLLNKIFEKLSVFSRLGFK</sequence>
<dbReference type="Pfam" id="PF00535">
    <property type="entry name" value="Glycos_transf_2"/>
    <property type="match status" value="1"/>
</dbReference>
<dbReference type="CDD" id="cd04186">
    <property type="entry name" value="GT_2_like_c"/>
    <property type="match status" value="1"/>
</dbReference>
<organism evidence="5 6">
    <name type="scientific">Candidatus Nitrosopumilus salarius BD31</name>
    <dbReference type="NCBI Taxonomy" id="859350"/>
    <lineage>
        <taxon>Archaea</taxon>
        <taxon>Nitrososphaerota</taxon>
        <taxon>Nitrososphaeria</taxon>
        <taxon>Nitrosopumilales</taxon>
        <taxon>Nitrosopumilaceae</taxon>
        <taxon>Nitrosopumilus</taxon>
    </lineage>
</organism>
<keyword evidence="3 5" id="KW-0808">Transferase</keyword>
<evidence type="ECO:0000256" key="3">
    <source>
        <dbReference type="ARBA" id="ARBA00022679"/>
    </source>
</evidence>
<feature type="domain" description="Glycosyltransferase 2-like" evidence="4">
    <location>
        <begin position="9"/>
        <end position="179"/>
    </location>
</feature>
<dbReference type="InterPro" id="IPR029044">
    <property type="entry name" value="Nucleotide-diphossugar_trans"/>
</dbReference>
<dbReference type="AlphaFoldDB" id="I3D5B2"/>
<dbReference type="RefSeq" id="WP_008296855.1">
    <property type="nucleotide sequence ID" value="NZ_AEXL02000016.1"/>
</dbReference>
<reference evidence="5 6" key="1">
    <citation type="journal article" date="2012" name="J. Bacteriol.">
        <title>Genome sequence of "Candidatus Nitrosopumilus salaria" BD31, an ammonia-oxidizing archaeon from the San Francisco Bay estuary.</title>
        <authorList>
            <person name="Mosier A.C."/>
            <person name="Allen E.E."/>
            <person name="Kim M."/>
            <person name="Ferriera S."/>
            <person name="Francis C.A."/>
        </authorList>
    </citation>
    <scope>NUCLEOTIDE SEQUENCE [LARGE SCALE GENOMIC DNA]</scope>
    <source>
        <strain evidence="5 6">BD31</strain>
    </source>
</reference>
<evidence type="ECO:0000256" key="2">
    <source>
        <dbReference type="ARBA" id="ARBA00022676"/>
    </source>
</evidence>
<gene>
    <name evidence="5" type="ORF">BD31_I0456</name>
</gene>
<evidence type="ECO:0000313" key="6">
    <source>
        <dbReference type="Proteomes" id="UP000003423"/>
    </source>
</evidence>
<comment type="similarity">
    <text evidence="1">Belongs to the glycosyltransferase 2 family.</text>
</comment>